<evidence type="ECO:0000256" key="3">
    <source>
        <dbReference type="ARBA" id="ARBA00023163"/>
    </source>
</evidence>
<name>V6K9L8_STRRC</name>
<protein>
    <submittedName>
        <fullName evidence="6">TetR family transcriptional regulator</fullName>
    </submittedName>
</protein>
<sequence length="207" mass="22321">MVRMPRPSSSPPSRPYHHGDLRAALLKSAERTLRDKGAGALSLRELARDIGVSHAAPGRHFKDKQALLDALALDGYERLNRALTTATLHPGLDFEGRMTALARAYLGFAVENPELLELMFARKHDPDSSDRLAAAVDQSLGSLTRMVADAQERGEIVPGDPERITMVAAASLHGLAALIASCALDAEEAMNGLAEHVHLLLNGLRPR</sequence>
<dbReference type="Proteomes" id="UP000017984">
    <property type="component" value="Chromosome"/>
</dbReference>
<comment type="caution">
    <text evidence="6">The sequence shown here is derived from an EMBL/GenBank/DDBJ whole genome shotgun (WGS) entry which is preliminary data.</text>
</comment>
<gene>
    <name evidence="6" type="ORF">M878_23030</name>
</gene>
<evidence type="ECO:0000256" key="1">
    <source>
        <dbReference type="ARBA" id="ARBA00023015"/>
    </source>
</evidence>
<keyword evidence="3" id="KW-0804">Transcription</keyword>
<dbReference type="InterPro" id="IPR001647">
    <property type="entry name" value="HTH_TetR"/>
</dbReference>
<dbReference type="InterPro" id="IPR009057">
    <property type="entry name" value="Homeodomain-like_sf"/>
</dbReference>
<dbReference type="InterPro" id="IPR025996">
    <property type="entry name" value="MT1864/Rv1816-like_C"/>
</dbReference>
<organism evidence="6 7">
    <name type="scientific">Streptomyces roseochromogenus subsp. oscitans DS 12.976</name>
    <dbReference type="NCBI Taxonomy" id="1352936"/>
    <lineage>
        <taxon>Bacteria</taxon>
        <taxon>Bacillati</taxon>
        <taxon>Actinomycetota</taxon>
        <taxon>Actinomycetes</taxon>
        <taxon>Kitasatosporales</taxon>
        <taxon>Streptomycetaceae</taxon>
        <taxon>Streptomyces</taxon>
    </lineage>
</organism>
<evidence type="ECO:0000313" key="6">
    <source>
        <dbReference type="EMBL" id="EST28121.1"/>
    </source>
</evidence>
<dbReference type="HOGENOM" id="CLU_069356_40_0_11"/>
<keyword evidence="2 4" id="KW-0238">DNA-binding</keyword>
<dbReference type="SUPFAM" id="SSF46689">
    <property type="entry name" value="Homeodomain-like"/>
    <property type="match status" value="1"/>
</dbReference>
<accession>V6K9L8</accession>
<dbReference type="PANTHER" id="PTHR30055">
    <property type="entry name" value="HTH-TYPE TRANSCRIPTIONAL REGULATOR RUTR"/>
    <property type="match status" value="1"/>
</dbReference>
<dbReference type="InterPro" id="IPR050109">
    <property type="entry name" value="HTH-type_TetR-like_transc_reg"/>
</dbReference>
<dbReference type="SUPFAM" id="SSF48498">
    <property type="entry name" value="Tetracyclin repressor-like, C-terminal domain"/>
    <property type="match status" value="1"/>
</dbReference>
<dbReference type="GO" id="GO:0000976">
    <property type="term" value="F:transcription cis-regulatory region binding"/>
    <property type="evidence" value="ECO:0007669"/>
    <property type="project" value="TreeGrafter"/>
</dbReference>
<proteinExistence type="predicted"/>
<evidence type="ECO:0000313" key="7">
    <source>
        <dbReference type="Proteomes" id="UP000017984"/>
    </source>
</evidence>
<dbReference type="PROSITE" id="PS50977">
    <property type="entry name" value="HTH_TETR_2"/>
    <property type="match status" value="1"/>
</dbReference>
<dbReference type="Gene3D" id="1.10.357.10">
    <property type="entry name" value="Tetracycline Repressor, domain 2"/>
    <property type="match status" value="1"/>
</dbReference>
<dbReference type="GO" id="GO:0003700">
    <property type="term" value="F:DNA-binding transcription factor activity"/>
    <property type="evidence" value="ECO:0007669"/>
    <property type="project" value="TreeGrafter"/>
</dbReference>
<reference evidence="6 7" key="1">
    <citation type="journal article" date="2014" name="Genome Announc.">
        <title>Draft Genome Sequence of Streptomyces roseochromogenes subsp. oscitans DS 12.976, Producer of the Aminocoumarin Antibiotic Clorobiocin.</title>
        <authorList>
            <person name="Ruckert C."/>
            <person name="Kalinowski J."/>
            <person name="Heide L."/>
            <person name="Apel A.K."/>
        </authorList>
    </citation>
    <scope>NUCLEOTIDE SEQUENCE [LARGE SCALE GENOMIC DNA]</scope>
    <source>
        <strain evidence="6 7">DS 12.976</strain>
    </source>
</reference>
<keyword evidence="7" id="KW-1185">Reference proteome</keyword>
<dbReference type="RefSeq" id="WP_023549081.1">
    <property type="nucleotide sequence ID" value="NZ_CM002285.1"/>
</dbReference>
<keyword evidence="1" id="KW-0805">Transcription regulation</keyword>
<evidence type="ECO:0000256" key="2">
    <source>
        <dbReference type="ARBA" id="ARBA00023125"/>
    </source>
</evidence>
<dbReference type="PATRIC" id="fig|1352936.5.peg.4799"/>
<dbReference type="Pfam" id="PF00440">
    <property type="entry name" value="TetR_N"/>
    <property type="match status" value="1"/>
</dbReference>
<dbReference type="Pfam" id="PF13305">
    <property type="entry name" value="TetR_C_33"/>
    <property type="match status" value="1"/>
</dbReference>
<evidence type="ECO:0000256" key="4">
    <source>
        <dbReference type="PROSITE-ProRule" id="PRU00335"/>
    </source>
</evidence>
<dbReference type="EMBL" id="AWQX01000201">
    <property type="protein sequence ID" value="EST28121.1"/>
    <property type="molecule type" value="Genomic_DNA"/>
</dbReference>
<dbReference type="InterPro" id="IPR036271">
    <property type="entry name" value="Tet_transcr_reg_TetR-rel_C_sf"/>
</dbReference>
<feature type="domain" description="HTH tetR-type" evidence="5">
    <location>
        <begin position="19"/>
        <end position="79"/>
    </location>
</feature>
<evidence type="ECO:0000259" key="5">
    <source>
        <dbReference type="PROSITE" id="PS50977"/>
    </source>
</evidence>
<dbReference type="AlphaFoldDB" id="V6K9L8"/>
<feature type="DNA-binding region" description="H-T-H motif" evidence="4">
    <location>
        <begin position="42"/>
        <end position="61"/>
    </location>
</feature>
<dbReference type="PANTHER" id="PTHR30055:SF220">
    <property type="entry name" value="TETR-FAMILY REGULATORY PROTEIN"/>
    <property type="match status" value="1"/>
</dbReference>